<accession>A0ABY4CQL6</accession>
<reference evidence="2" key="1">
    <citation type="submission" date="2021-12" db="EMBL/GenBank/DDBJ databases">
        <title>Alicyclobacillaceae gen. nov., sp. nov., isolated from chalcocite enrichment system.</title>
        <authorList>
            <person name="Jiang Z."/>
        </authorList>
    </citation>
    <scope>NUCLEOTIDE SEQUENCE</scope>
    <source>
        <strain evidence="2">MYW30-H2</strain>
    </source>
</reference>
<dbReference type="EMBL" id="CP089291">
    <property type="protein sequence ID" value="UOF92564.1"/>
    <property type="molecule type" value="Genomic_DNA"/>
</dbReference>
<feature type="signal peptide" evidence="1">
    <location>
        <begin position="1"/>
        <end position="24"/>
    </location>
</feature>
<evidence type="ECO:0000256" key="1">
    <source>
        <dbReference type="SAM" id="SignalP"/>
    </source>
</evidence>
<dbReference type="PROSITE" id="PS51257">
    <property type="entry name" value="PROKAR_LIPOPROTEIN"/>
    <property type="match status" value="1"/>
</dbReference>
<dbReference type="Proteomes" id="UP000830167">
    <property type="component" value="Chromosome"/>
</dbReference>
<feature type="chain" id="PRO_5045778655" evidence="1">
    <location>
        <begin position="25"/>
        <end position="201"/>
    </location>
</feature>
<keyword evidence="3" id="KW-1185">Reference proteome</keyword>
<keyword evidence="1" id="KW-0732">Signal</keyword>
<dbReference type="RefSeq" id="WP_347439235.1">
    <property type="nucleotide sequence ID" value="NZ_CP089291.1"/>
</dbReference>
<protein>
    <submittedName>
        <fullName evidence="2">Uncharacterized protein</fullName>
    </submittedName>
</protein>
<evidence type="ECO:0000313" key="2">
    <source>
        <dbReference type="EMBL" id="UOF92564.1"/>
    </source>
</evidence>
<proteinExistence type="predicted"/>
<organism evidence="2 3">
    <name type="scientific">Fodinisporobacter ferrooxydans</name>
    <dbReference type="NCBI Taxonomy" id="2901836"/>
    <lineage>
        <taxon>Bacteria</taxon>
        <taxon>Bacillati</taxon>
        <taxon>Bacillota</taxon>
        <taxon>Bacilli</taxon>
        <taxon>Bacillales</taxon>
        <taxon>Alicyclobacillaceae</taxon>
        <taxon>Fodinisporobacter</taxon>
    </lineage>
</organism>
<sequence length="201" mass="22524">MSMKRLLGLGLFLILLVGCTPSHNQKVTENSIPVKDATQEHISHPHINGSNWTKLLSMSLPSTIQDFHLINTQIHSKNIFLFFTYRLSNKPFEGIAYVNQSGSMSTLENIDTAQVDQSSPYTLHQMSGSLSSEPKRNYIVTAGLINDKKIQQVQIIYPNNTAAIKVVGSTTHSYMDSQIGLNSIREIDYLGSDLKVLFRRK</sequence>
<name>A0ABY4CQL6_9BACL</name>
<gene>
    <name evidence="2" type="ORF">LSG31_10640</name>
</gene>
<evidence type="ECO:0000313" key="3">
    <source>
        <dbReference type="Proteomes" id="UP000830167"/>
    </source>
</evidence>